<protein>
    <recommendedName>
        <fullName evidence="1">Transposase IS4-like domain-containing protein</fullName>
    </recommendedName>
</protein>
<evidence type="ECO:0000259" key="1">
    <source>
        <dbReference type="Pfam" id="PF01609"/>
    </source>
</evidence>
<dbReference type="InterPro" id="IPR002559">
    <property type="entry name" value="Transposase_11"/>
</dbReference>
<dbReference type="PANTHER" id="PTHR30007">
    <property type="entry name" value="PHP DOMAIN PROTEIN"/>
    <property type="match status" value="1"/>
</dbReference>
<feature type="domain" description="Transposase IS4-like" evidence="1">
    <location>
        <begin position="96"/>
        <end position="157"/>
    </location>
</feature>
<proteinExistence type="predicted"/>
<name>A0A6C0ACR4_9ZZZZ</name>
<reference evidence="2" key="1">
    <citation type="journal article" date="2020" name="Nature">
        <title>Giant virus diversity and host interactions through global metagenomics.</title>
        <authorList>
            <person name="Schulz F."/>
            <person name="Roux S."/>
            <person name="Paez-Espino D."/>
            <person name="Jungbluth S."/>
            <person name="Walsh D.A."/>
            <person name="Denef V.J."/>
            <person name="McMahon K.D."/>
            <person name="Konstantinidis K.T."/>
            <person name="Eloe-Fadrosh E.A."/>
            <person name="Kyrpides N.C."/>
            <person name="Woyke T."/>
        </authorList>
    </citation>
    <scope>NUCLEOTIDE SEQUENCE</scope>
    <source>
        <strain evidence="2">GVMAG-S-1004661-13</strain>
    </source>
</reference>
<dbReference type="EMBL" id="MN740552">
    <property type="protein sequence ID" value="QHS77517.1"/>
    <property type="molecule type" value="Genomic_DNA"/>
</dbReference>
<dbReference type="GO" id="GO:0004803">
    <property type="term" value="F:transposase activity"/>
    <property type="evidence" value="ECO:0007669"/>
    <property type="project" value="InterPro"/>
</dbReference>
<dbReference type="GO" id="GO:0003677">
    <property type="term" value="F:DNA binding"/>
    <property type="evidence" value="ECO:0007669"/>
    <property type="project" value="InterPro"/>
</dbReference>
<sequence>MDNYFFKFYKSIFINVIKKNQTLYKSYFHKHKNQKYSSLILDEIFYVLKTGIPWRLIRSPIKWQTLYFHFRRFSKFNIFKKVFYSIRNNFIKISNPSFTIVDSTFIQNKFGKNKIGRNKFFKNKNCNKISLITDDKGIPISISVNKGNIHDIKFIDHHIKDFFILTNYKK</sequence>
<dbReference type="PANTHER" id="PTHR30007:SF0">
    <property type="entry name" value="TRANSPOSASE"/>
    <property type="match status" value="1"/>
</dbReference>
<dbReference type="Pfam" id="PF01609">
    <property type="entry name" value="DDE_Tnp_1"/>
    <property type="match status" value="1"/>
</dbReference>
<organism evidence="2">
    <name type="scientific">viral metagenome</name>
    <dbReference type="NCBI Taxonomy" id="1070528"/>
    <lineage>
        <taxon>unclassified sequences</taxon>
        <taxon>metagenomes</taxon>
        <taxon>organismal metagenomes</taxon>
    </lineage>
</organism>
<dbReference type="GO" id="GO:0006313">
    <property type="term" value="P:DNA transposition"/>
    <property type="evidence" value="ECO:0007669"/>
    <property type="project" value="InterPro"/>
</dbReference>
<dbReference type="AlphaFoldDB" id="A0A6C0ACR4"/>
<evidence type="ECO:0000313" key="2">
    <source>
        <dbReference type="EMBL" id="QHS77517.1"/>
    </source>
</evidence>
<accession>A0A6C0ACR4</accession>